<dbReference type="SMART" id="SM00935">
    <property type="entry name" value="OmpH"/>
    <property type="match status" value="1"/>
</dbReference>
<name>A0ABU1K470_9FLAO</name>
<evidence type="ECO:0000256" key="1">
    <source>
        <dbReference type="ARBA" id="ARBA00009091"/>
    </source>
</evidence>
<dbReference type="InterPro" id="IPR005632">
    <property type="entry name" value="Chaperone_Skp"/>
</dbReference>
<feature type="region of interest" description="Disordered" evidence="3">
    <location>
        <begin position="71"/>
        <end position="108"/>
    </location>
</feature>
<dbReference type="PANTHER" id="PTHR35089">
    <property type="entry name" value="CHAPERONE PROTEIN SKP"/>
    <property type="match status" value="1"/>
</dbReference>
<dbReference type="Pfam" id="PF03938">
    <property type="entry name" value="OmpH"/>
    <property type="match status" value="1"/>
</dbReference>
<feature type="compositionally biased region" description="Low complexity" evidence="3">
    <location>
        <begin position="86"/>
        <end position="102"/>
    </location>
</feature>
<dbReference type="RefSeq" id="WP_309726781.1">
    <property type="nucleotide sequence ID" value="NZ_JAVDQA010000001.1"/>
</dbReference>
<dbReference type="PANTHER" id="PTHR35089:SF1">
    <property type="entry name" value="CHAPERONE PROTEIN SKP"/>
    <property type="match status" value="1"/>
</dbReference>
<accession>A0ABU1K470</accession>
<organism evidence="4 5">
    <name type="scientific">Mesonia maritima</name>
    <dbReference type="NCBI Taxonomy" id="1793873"/>
    <lineage>
        <taxon>Bacteria</taxon>
        <taxon>Pseudomonadati</taxon>
        <taxon>Bacteroidota</taxon>
        <taxon>Flavobacteriia</taxon>
        <taxon>Flavobacteriales</taxon>
        <taxon>Flavobacteriaceae</taxon>
        <taxon>Mesonia</taxon>
    </lineage>
</organism>
<evidence type="ECO:0000313" key="5">
    <source>
        <dbReference type="Proteomes" id="UP001257659"/>
    </source>
</evidence>
<evidence type="ECO:0000256" key="2">
    <source>
        <dbReference type="ARBA" id="ARBA00022729"/>
    </source>
</evidence>
<protein>
    <submittedName>
        <fullName evidence="4">Outer membrane protein</fullName>
    </submittedName>
</protein>
<dbReference type="InterPro" id="IPR024930">
    <property type="entry name" value="Skp_dom_sf"/>
</dbReference>
<evidence type="ECO:0000313" key="4">
    <source>
        <dbReference type="EMBL" id="MDR6299802.1"/>
    </source>
</evidence>
<evidence type="ECO:0000256" key="3">
    <source>
        <dbReference type="SAM" id="MobiDB-lite"/>
    </source>
</evidence>
<comment type="similarity">
    <text evidence="1">Belongs to the Skp family.</text>
</comment>
<dbReference type="PROSITE" id="PS51257">
    <property type="entry name" value="PROKAR_LIPOPROTEIN"/>
    <property type="match status" value="1"/>
</dbReference>
<keyword evidence="5" id="KW-1185">Reference proteome</keyword>
<feature type="compositionally biased region" description="Basic and acidic residues" evidence="3">
    <location>
        <begin position="71"/>
        <end position="85"/>
    </location>
</feature>
<dbReference type="SUPFAM" id="SSF111384">
    <property type="entry name" value="OmpH-like"/>
    <property type="match status" value="1"/>
</dbReference>
<gene>
    <name evidence="4" type="ORF">GGR31_000418</name>
</gene>
<keyword evidence="2" id="KW-0732">Signal</keyword>
<proteinExistence type="inferred from homology"/>
<dbReference type="Gene3D" id="3.30.910.20">
    <property type="entry name" value="Skp domain"/>
    <property type="match status" value="1"/>
</dbReference>
<reference evidence="4 5" key="1">
    <citation type="submission" date="2023-07" db="EMBL/GenBank/DDBJ databases">
        <title>Genomic Encyclopedia of Type Strains, Phase IV (KMG-IV): sequencing the most valuable type-strain genomes for metagenomic binning, comparative biology and taxonomic classification.</title>
        <authorList>
            <person name="Goeker M."/>
        </authorList>
    </citation>
    <scope>NUCLEOTIDE SEQUENCE [LARGE SCALE GENOMIC DNA]</scope>
    <source>
        <strain evidence="4 5">DSM 102814</strain>
    </source>
</reference>
<comment type="caution">
    <text evidence="4">The sequence shown here is derived from an EMBL/GenBank/DDBJ whole genome shotgun (WGS) entry which is preliminary data.</text>
</comment>
<sequence length="166" mass="19561">MKKILIVLSITFLASCNNNKMAYVDNTVLIKEYKNMKSTEERFKKKSEALQNELDSIARDFQQEVDNYKMASEEMTEKERQKKETQLMQRQQQLQRQQQAKSQRLREESDQVIDSLIDEVRDFVSNYGEEHNYTFILGSNESANIMYAEKGKDITQDVLKELNAEE</sequence>
<dbReference type="Proteomes" id="UP001257659">
    <property type="component" value="Unassembled WGS sequence"/>
</dbReference>
<dbReference type="EMBL" id="JAVDQA010000001">
    <property type="protein sequence ID" value="MDR6299802.1"/>
    <property type="molecule type" value="Genomic_DNA"/>
</dbReference>